<proteinExistence type="predicted"/>
<dbReference type="EMBL" id="JACWUS010000019">
    <property type="protein sequence ID" value="MBD2830420.1"/>
    <property type="molecule type" value="Genomic_DNA"/>
</dbReference>
<feature type="region of interest" description="Disordered" evidence="1">
    <location>
        <begin position="44"/>
        <end position="83"/>
    </location>
</feature>
<organism evidence="2">
    <name type="scientific">Streptomyces globisporus</name>
    <dbReference type="NCBI Taxonomy" id="1908"/>
    <lineage>
        <taxon>Bacteria</taxon>
        <taxon>Bacillati</taxon>
        <taxon>Actinomycetota</taxon>
        <taxon>Actinomycetes</taxon>
        <taxon>Kitasatosporales</taxon>
        <taxon>Streptomycetaceae</taxon>
        <taxon>Streptomyces</taxon>
    </lineage>
</organism>
<comment type="caution">
    <text evidence="2">The sequence shown here is derived from an EMBL/GenBank/DDBJ whole genome shotgun (WGS) entry which is preliminary data.</text>
</comment>
<accession>A0A927GPF0</accession>
<protein>
    <submittedName>
        <fullName evidence="2">Uncharacterized protein</fullName>
    </submittedName>
</protein>
<reference evidence="2" key="1">
    <citation type="journal article" date="2020" name="PLoS ONE">
        <title>Isolation and characterization of Streptomyces bacteriophages and Streptomyces strains encoding biosynthetic arsenals: Streptomyces strains and phages for antibiotic discovery.</title>
        <authorList>
            <person name="Montano E.T."/>
            <person name="Nideffer J.F."/>
            <person name="Brumage L."/>
            <person name="Erb M."/>
            <person name="Derman A.I."/>
            <person name="Davis J.P."/>
            <person name="Estrada E."/>
            <person name="Fu S."/>
            <person name="Le D."/>
            <person name="Vuppala A."/>
            <person name="Tran C."/>
            <person name="Luterstein E."/>
            <person name="Lakkaraju S."/>
            <person name="Panchagnula S."/>
            <person name="Ren C."/>
            <person name="Doan J."/>
            <person name="Tran S."/>
            <person name="Soriano J."/>
            <person name="Fujita Y."/>
            <person name="Gutala P."/>
            <person name="Fujii Q."/>
            <person name="Lee M."/>
            <person name="Bui A."/>
            <person name="Villarreal C."/>
            <person name="Shing S.R."/>
            <person name="Kim S."/>
            <person name="Freeman D."/>
            <person name="Racha V."/>
            <person name="Ho A."/>
            <person name="Kumar P."/>
            <person name="Falah K."/>
            <person name="Dawson T."/>
            <person name="Enustun E."/>
            <person name="Prichard A."/>
            <person name="Gomez A."/>
            <person name="Khanna K."/>
            <person name="Trigg S."/>
            <person name="Fernandez L."/>
            <person name="Pogliano K."/>
            <person name="Pogliano J."/>
        </authorList>
    </citation>
    <scope>NUCLEOTIDE SEQUENCE</scope>
    <source>
        <strain evidence="2">QF2</strain>
    </source>
</reference>
<gene>
    <name evidence="2" type="ORF">ID875_27820</name>
</gene>
<dbReference type="AlphaFoldDB" id="A0A927GPF0"/>
<sequence>MPSALSPSFIRVLRTPIEGIETSTGSDRDAVSCPVAPADPADVVARGRASPCSAGRWRTPRRTRRTRTKRGWRTSIRPGPRRL</sequence>
<evidence type="ECO:0000313" key="2">
    <source>
        <dbReference type="EMBL" id="MBD2830420.1"/>
    </source>
</evidence>
<feature type="compositionally biased region" description="Basic residues" evidence="1">
    <location>
        <begin position="58"/>
        <end position="72"/>
    </location>
</feature>
<name>A0A927GPF0_STRGL</name>
<evidence type="ECO:0000256" key="1">
    <source>
        <dbReference type="SAM" id="MobiDB-lite"/>
    </source>
</evidence>